<comment type="caution">
    <text evidence="12">The sequence shown here is derived from an EMBL/GenBank/DDBJ whole genome shotgun (WGS) entry which is preliminary data.</text>
</comment>
<dbReference type="InterPro" id="IPR029001">
    <property type="entry name" value="ITPase-like_fam"/>
</dbReference>
<evidence type="ECO:0000256" key="1">
    <source>
        <dbReference type="ARBA" id="ARBA00008023"/>
    </source>
</evidence>
<dbReference type="GO" id="GO:0017111">
    <property type="term" value="F:ribonucleoside triphosphate phosphatase activity"/>
    <property type="evidence" value="ECO:0007669"/>
    <property type="project" value="InterPro"/>
</dbReference>
<gene>
    <name evidence="12" type="ORF">DWB61_01160</name>
</gene>
<dbReference type="Gene3D" id="3.90.950.10">
    <property type="match status" value="1"/>
</dbReference>
<comment type="similarity">
    <text evidence="1 10 11">Belongs to the HAM1 NTPase family.</text>
</comment>
<evidence type="ECO:0000256" key="3">
    <source>
        <dbReference type="ARBA" id="ARBA00022723"/>
    </source>
</evidence>
<keyword evidence="6 10" id="KW-0460">Magnesium</keyword>
<feature type="binding site" evidence="10">
    <location>
        <position position="69"/>
    </location>
    <ligand>
        <name>substrate</name>
    </ligand>
</feature>
<dbReference type="FunFam" id="3.90.950.10:FF:000001">
    <property type="entry name" value="dITP/XTP pyrophosphatase"/>
    <property type="match status" value="1"/>
</dbReference>
<dbReference type="NCBIfam" id="NF011398">
    <property type="entry name" value="PRK14823.1"/>
    <property type="match status" value="1"/>
</dbReference>
<dbReference type="EC" id="3.6.1.66" evidence="10"/>
<dbReference type="GO" id="GO:0036220">
    <property type="term" value="F:ITP diphosphatase activity"/>
    <property type="evidence" value="ECO:0007669"/>
    <property type="project" value="UniProtKB-UniRule"/>
</dbReference>
<dbReference type="GO" id="GO:0035870">
    <property type="term" value="F:dITP diphosphatase activity"/>
    <property type="evidence" value="ECO:0007669"/>
    <property type="project" value="UniProtKB-UniRule"/>
</dbReference>
<dbReference type="GO" id="GO:0036222">
    <property type="term" value="F:XTP diphosphatase activity"/>
    <property type="evidence" value="ECO:0007669"/>
    <property type="project" value="UniProtKB-UniRule"/>
</dbReference>
<feature type="binding site" evidence="10">
    <location>
        <position position="68"/>
    </location>
    <ligand>
        <name>Mg(2+)</name>
        <dbReference type="ChEBI" id="CHEBI:18420"/>
    </ligand>
</feature>
<dbReference type="Proteomes" id="UP000285794">
    <property type="component" value="Unassembled WGS sequence"/>
</dbReference>
<dbReference type="SUPFAM" id="SSF52972">
    <property type="entry name" value="ITPase-like"/>
    <property type="match status" value="1"/>
</dbReference>
<dbReference type="GO" id="GO:0005829">
    <property type="term" value="C:cytosol"/>
    <property type="evidence" value="ECO:0007669"/>
    <property type="project" value="TreeGrafter"/>
</dbReference>
<keyword evidence="3 10" id="KW-0479">Metal-binding</keyword>
<dbReference type="PANTHER" id="PTHR11067">
    <property type="entry name" value="INOSINE TRIPHOSPHATE PYROPHOSPHATASE/HAM1 PROTEIN"/>
    <property type="match status" value="1"/>
</dbReference>
<dbReference type="Pfam" id="PF01725">
    <property type="entry name" value="Ham1p_like"/>
    <property type="match status" value="1"/>
</dbReference>
<dbReference type="AlphaFoldDB" id="A0A425Y8K7"/>
<comment type="catalytic activity">
    <reaction evidence="10">
        <text>ITP + H2O = IMP + diphosphate + H(+)</text>
        <dbReference type="Rhea" id="RHEA:29399"/>
        <dbReference type="ChEBI" id="CHEBI:15377"/>
        <dbReference type="ChEBI" id="CHEBI:15378"/>
        <dbReference type="ChEBI" id="CHEBI:33019"/>
        <dbReference type="ChEBI" id="CHEBI:58053"/>
        <dbReference type="ChEBI" id="CHEBI:61402"/>
        <dbReference type="EC" id="3.6.1.66"/>
    </reaction>
</comment>
<evidence type="ECO:0000256" key="10">
    <source>
        <dbReference type="HAMAP-Rule" id="MF_01405"/>
    </source>
</evidence>
<keyword evidence="7 10" id="KW-0546">Nucleotide metabolism</keyword>
<evidence type="ECO:0000313" key="12">
    <source>
        <dbReference type="EMBL" id="RRG24654.1"/>
    </source>
</evidence>
<feature type="active site" description="Proton acceptor" evidence="10">
    <location>
        <position position="68"/>
    </location>
</feature>
<dbReference type="InterPro" id="IPR020922">
    <property type="entry name" value="dITP/XTP_pyrophosphatase"/>
</dbReference>
<evidence type="ECO:0000256" key="7">
    <source>
        <dbReference type="ARBA" id="ARBA00023080"/>
    </source>
</evidence>
<evidence type="ECO:0000256" key="4">
    <source>
        <dbReference type="ARBA" id="ARBA00022741"/>
    </source>
</evidence>
<dbReference type="CDD" id="cd00515">
    <property type="entry name" value="HAM1"/>
    <property type="match status" value="1"/>
</dbReference>
<reference evidence="12 13" key="1">
    <citation type="submission" date="2018-07" db="EMBL/GenBank/DDBJ databases">
        <title>Draft genome sequence of Ancylomarina sp. M1P.</title>
        <authorList>
            <person name="Yadav S."/>
            <person name="Villanueva L."/>
            <person name="Damste J.S.S."/>
        </authorList>
    </citation>
    <scope>NUCLEOTIDE SEQUENCE [LARGE SCALE GENOMIC DNA]</scope>
    <source>
        <strain evidence="12 13">M1P</strain>
    </source>
</reference>
<keyword evidence="13" id="KW-1185">Reference proteome</keyword>
<sequence>MKLVFATNNHHKLSEIQNMLGNEFQVLSLADINCQDEIPEDHETLEENASQKAHYIYEKFGLNCFADDTGLEVTALNNEPGVYSARYAGSSRSSEDNMKKVLQNLDGKSERSARFRTVIALIIDGEETQFEGIVSGDILYEEKGKDGFGYDPIFQPNSYDISFAEMSLSEKNKISHRGNAVRKLVEFLLK</sequence>
<dbReference type="GO" id="GO:0000166">
    <property type="term" value="F:nucleotide binding"/>
    <property type="evidence" value="ECO:0007669"/>
    <property type="project" value="UniProtKB-KW"/>
</dbReference>
<dbReference type="InterPro" id="IPR002637">
    <property type="entry name" value="RdgB/HAM1"/>
</dbReference>
<comment type="cofactor">
    <cofactor evidence="10">
        <name>Mg(2+)</name>
        <dbReference type="ChEBI" id="CHEBI:18420"/>
    </cofactor>
    <text evidence="10">Binds 1 Mg(2+) ion per subunit.</text>
</comment>
<feature type="binding site" evidence="10">
    <location>
        <begin position="176"/>
        <end position="177"/>
    </location>
    <ligand>
        <name>substrate</name>
    </ligand>
</feature>
<evidence type="ECO:0000256" key="8">
    <source>
        <dbReference type="ARBA" id="ARBA00051875"/>
    </source>
</evidence>
<comment type="subunit">
    <text evidence="2 10">Homodimer.</text>
</comment>
<evidence type="ECO:0000256" key="2">
    <source>
        <dbReference type="ARBA" id="ARBA00011738"/>
    </source>
</evidence>
<proteinExistence type="inferred from homology"/>
<dbReference type="GO" id="GO:0009146">
    <property type="term" value="P:purine nucleoside triphosphate catabolic process"/>
    <property type="evidence" value="ECO:0007669"/>
    <property type="project" value="UniProtKB-UniRule"/>
</dbReference>
<comment type="catalytic activity">
    <reaction evidence="9 10">
        <text>XTP + H2O = XMP + diphosphate + H(+)</text>
        <dbReference type="Rhea" id="RHEA:28610"/>
        <dbReference type="ChEBI" id="CHEBI:15377"/>
        <dbReference type="ChEBI" id="CHEBI:15378"/>
        <dbReference type="ChEBI" id="CHEBI:33019"/>
        <dbReference type="ChEBI" id="CHEBI:57464"/>
        <dbReference type="ChEBI" id="CHEBI:61314"/>
        <dbReference type="EC" id="3.6.1.66"/>
    </reaction>
</comment>
<evidence type="ECO:0000256" key="9">
    <source>
        <dbReference type="ARBA" id="ARBA00052017"/>
    </source>
</evidence>
<dbReference type="HAMAP" id="MF_01405">
    <property type="entry name" value="Non_canon_purine_NTPase"/>
    <property type="match status" value="1"/>
</dbReference>
<keyword evidence="4 10" id="KW-0547">Nucleotide-binding</keyword>
<evidence type="ECO:0000256" key="11">
    <source>
        <dbReference type="RuleBase" id="RU003781"/>
    </source>
</evidence>
<keyword evidence="5 10" id="KW-0378">Hydrolase</keyword>
<feature type="binding site" evidence="10">
    <location>
        <position position="171"/>
    </location>
    <ligand>
        <name>substrate</name>
    </ligand>
</feature>
<comment type="function">
    <text evidence="10">Pyrophosphatase that catalyzes the hydrolysis of nucleoside triphosphates to their monophosphate derivatives, with a high preference for the non-canonical purine nucleotides XTP (xanthosine triphosphate), dITP (deoxyinosine triphosphate) and ITP. Seems to function as a house-cleaning enzyme that removes non-canonical purine nucleotides from the nucleotide pool, thus preventing their incorporation into DNA/RNA and avoiding chromosomal lesions.</text>
</comment>
<accession>A0A425Y8K7</accession>
<dbReference type="PANTHER" id="PTHR11067:SF9">
    <property type="entry name" value="INOSINE TRIPHOSPHATE PYROPHOSPHATASE"/>
    <property type="match status" value="1"/>
</dbReference>
<name>A0A425Y8K7_9BACT</name>
<comment type="catalytic activity">
    <reaction evidence="8 10">
        <text>dITP + H2O = dIMP + diphosphate + H(+)</text>
        <dbReference type="Rhea" id="RHEA:28342"/>
        <dbReference type="ChEBI" id="CHEBI:15377"/>
        <dbReference type="ChEBI" id="CHEBI:15378"/>
        <dbReference type="ChEBI" id="CHEBI:33019"/>
        <dbReference type="ChEBI" id="CHEBI:61194"/>
        <dbReference type="ChEBI" id="CHEBI:61382"/>
        <dbReference type="EC" id="3.6.1.66"/>
    </reaction>
</comment>
<dbReference type="OrthoDB" id="9807456at2"/>
<dbReference type="GO" id="GO:0009117">
    <property type="term" value="P:nucleotide metabolic process"/>
    <property type="evidence" value="ECO:0007669"/>
    <property type="project" value="UniProtKB-KW"/>
</dbReference>
<dbReference type="NCBIfam" id="TIGR00042">
    <property type="entry name" value="RdgB/HAM1 family non-canonical purine NTP pyrophosphatase"/>
    <property type="match status" value="1"/>
</dbReference>
<protein>
    <recommendedName>
        <fullName evidence="10">dITP/XTP pyrophosphatase</fullName>
        <ecNumber evidence="10">3.6.1.66</ecNumber>
    </recommendedName>
    <alternativeName>
        <fullName evidence="10">Non-canonical purine NTP pyrophosphatase</fullName>
    </alternativeName>
    <alternativeName>
        <fullName evidence="10">Non-standard purine NTP pyrophosphatase</fullName>
    </alternativeName>
    <alternativeName>
        <fullName evidence="10">Nucleoside-triphosphate diphosphatase</fullName>
    </alternativeName>
    <alternativeName>
        <fullName evidence="10">Nucleoside-triphosphate pyrophosphatase</fullName>
        <shortName evidence="10">NTPase</shortName>
    </alternativeName>
</protein>
<dbReference type="EMBL" id="QQWG01000001">
    <property type="protein sequence ID" value="RRG24654.1"/>
    <property type="molecule type" value="Genomic_DNA"/>
</dbReference>
<evidence type="ECO:0000256" key="6">
    <source>
        <dbReference type="ARBA" id="ARBA00022842"/>
    </source>
</evidence>
<comment type="caution">
    <text evidence="10">Lacks conserved residue(s) required for the propagation of feature annotation.</text>
</comment>
<organism evidence="12 13">
    <name type="scientific">Ancylomarina euxinus</name>
    <dbReference type="NCBI Taxonomy" id="2283627"/>
    <lineage>
        <taxon>Bacteria</taxon>
        <taxon>Pseudomonadati</taxon>
        <taxon>Bacteroidota</taxon>
        <taxon>Bacteroidia</taxon>
        <taxon>Marinilabiliales</taxon>
        <taxon>Marinifilaceae</taxon>
        <taxon>Ancylomarina</taxon>
    </lineage>
</organism>
<dbReference type="GO" id="GO:0046872">
    <property type="term" value="F:metal ion binding"/>
    <property type="evidence" value="ECO:0007669"/>
    <property type="project" value="UniProtKB-KW"/>
</dbReference>
<dbReference type="RefSeq" id="WP_125029060.1">
    <property type="nucleotide sequence ID" value="NZ_JAPXVP010000001.1"/>
</dbReference>
<feature type="binding site" evidence="10">
    <location>
        <begin position="148"/>
        <end position="151"/>
    </location>
    <ligand>
        <name>substrate</name>
    </ligand>
</feature>
<evidence type="ECO:0000256" key="5">
    <source>
        <dbReference type="ARBA" id="ARBA00022801"/>
    </source>
</evidence>
<evidence type="ECO:0000313" key="13">
    <source>
        <dbReference type="Proteomes" id="UP000285794"/>
    </source>
</evidence>
<feature type="binding site" evidence="10">
    <location>
        <begin position="7"/>
        <end position="12"/>
    </location>
    <ligand>
        <name>substrate</name>
    </ligand>
</feature>